<name>A0A1G9DAS7_9BACI</name>
<accession>A0A1G9DAS7</accession>
<dbReference type="STRING" id="407036.SAMN05216243_0066"/>
<protein>
    <submittedName>
        <fullName evidence="1">Uncharacterized protein</fullName>
    </submittedName>
</protein>
<dbReference type="Proteomes" id="UP000198694">
    <property type="component" value="Unassembled WGS sequence"/>
</dbReference>
<evidence type="ECO:0000313" key="2">
    <source>
        <dbReference type="Proteomes" id="UP000198694"/>
    </source>
</evidence>
<dbReference type="AlphaFoldDB" id="A0A1G9DAS7"/>
<organism evidence="1 2">
    <name type="scientific">Sediminibacillus albus</name>
    <dbReference type="NCBI Taxonomy" id="407036"/>
    <lineage>
        <taxon>Bacteria</taxon>
        <taxon>Bacillati</taxon>
        <taxon>Bacillota</taxon>
        <taxon>Bacilli</taxon>
        <taxon>Bacillales</taxon>
        <taxon>Bacillaceae</taxon>
        <taxon>Sediminibacillus</taxon>
    </lineage>
</organism>
<gene>
    <name evidence="1" type="ORF">SAMN05216243_0066</name>
</gene>
<proteinExistence type="predicted"/>
<sequence>MFNIVEITIKKQKPNQSDRDSGILHSFARDLEGKAKVS</sequence>
<dbReference type="EMBL" id="FNFL01000010">
    <property type="protein sequence ID" value="SDK60903.1"/>
    <property type="molecule type" value="Genomic_DNA"/>
</dbReference>
<keyword evidence="2" id="KW-1185">Reference proteome</keyword>
<reference evidence="1 2" key="1">
    <citation type="submission" date="2016-10" db="EMBL/GenBank/DDBJ databases">
        <authorList>
            <person name="de Groot N.N."/>
        </authorList>
    </citation>
    <scope>NUCLEOTIDE SEQUENCE [LARGE SCALE GENOMIC DNA]</scope>
    <source>
        <strain evidence="1 2">CGMCC 1.6502</strain>
    </source>
</reference>
<evidence type="ECO:0000313" key="1">
    <source>
        <dbReference type="EMBL" id="SDK60903.1"/>
    </source>
</evidence>